<evidence type="ECO:0008006" key="4">
    <source>
        <dbReference type="Google" id="ProtNLM"/>
    </source>
</evidence>
<gene>
    <name evidence="2" type="ORF">I3842_10G131400</name>
</gene>
<dbReference type="InterPro" id="IPR003676">
    <property type="entry name" value="SAUR_fam"/>
</dbReference>
<accession>A0A922J449</accession>
<dbReference type="PANTHER" id="PTHR31374">
    <property type="entry name" value="AUXIN-INDUCED PROTEIN-LIKE-RELATED"/>
    <property type="match status" value="1"/>
</dbReference>
<dbReference type="EMBL" id="CM031834">
    <property type="protein sequence ID" value="KAG6692767.1"/>
    <property type="molecule type" value="Genomic_DNA"/>
</dbReference>
<proteinExistence type="inferred from homology"/>
<sequence>MKGKIFRACTNKWRKRSRVVPCAACEYCCQWVLWPPILEENSIPKDRFVIKITILNHPLFKALLDQAEDEYDFTNDSKLCIPCDESLFLSVVRCASFPDDRKISDRNLGNFDGFGL</sequence>
<reference evidence="2" key="1">
    <citation type="submission" date="2021-01" db="EMBL/GenBank/DDBJ databases">
        <authorList>
            <person name="Lovell J.T."/>
            <person name="Bentley N."/>
            <person name="Bhattarai G."/>
            <person name="Jenkins J.W."/>
            <person name="Sreedasyam A."/>
            <person name="Alarcon Y."/>
            <person name="Bock C."/>
            <person name="Boston L."/>
            <person name="Carlson J."/>
            <person name="Cervantes K."/>
            <person name="Clermont K."/>
            <person name="Krom N."/>
            <person name="Kubenka K."/>
            <person name="Mamidi S."/>
            <person name="Mattison C."/>
            <person name="Monteros M."/>
            <person name="Pisani C."/>
            <person name="Plott C."/>
            <person name="Rajasekar S."/>
            <person name="Rhein H.S."/>
            <person name="Rohla C."/>
            <person name="Song M."/>
            <person name="Hilaire R.S."/>
            <person name="Shu S."/>
            <person name="Wells L."/>
            <person name="Wang X."/>
            <person name="Webber J."/>
            <person name="Heerema R.J."/>
            <person name="Klein P."/>
            <person name="Conner P."/>
            <person name="Grauke L."/>
            <person name="Grimwood J."/>
            <person name="Schmutz J."/>
            <person name="Randall J.J."/>
        </authorList>
    </citation>
    <scope>NUCLEOTIDE SEQUENCE</scope>
    <source>
        <tissue evidence="2">Leaf</tissue>
    </source>
</reference>
<dbReference type="PANTHER" id="PTHR31374:SF9">
    <property type="entry name" value="AUXIN-RESPONSIVE FAMILY PROTEIN"/>
    <property type="match status" value="1"/>
</dbReference>
<protein>
    <recommendedName>
        <fullName evidence="4">Small auxin up regulated protein</fullName>
    </recommendedName>
</protein>
<evidence type="ECO:0000313" key="2">
    <source>
        <dbReference type="EMBL" id="KAG6692767.1"/>
    </source>
</evidence>
<dbReference type="GO" id="GO:0009733">
    <property type="term" value="P:response to auxin"/>
    <property type="evidence" value="ECO:0007669"/>
    <property type="project" value="InterPro"/>
</dbReference>
<dbReference type="Proteomes" id="UP000811246">
    <property type="component" value="Chromosome 10"/>
</dbReference>
<evidence type="ECO:0000313" key="3">
    <source>
        <dbReference type="Proteomes" id="UP000811246"/>
    </source>
</evidence>
<comment type="similarity">
    <text evidence="1">Belongs to the ARG7 family.</text>
</comment>
<organism evidence="2 3">
    <name type="scientific">Carya illinoinensis</name>
    <name type="common">Pecan</name>
    <dbReference type="NCBI Taxonomy" id="32201"/>
    <lineage>
        <taxon>Eukaryota</taxon>
        <taxon>Viridiplantae</taxon>
        <taxon>Streptophyta</taxon>
        <taxon>Embryophyta</taxon>
        <taxon>Tracheophyta</taxon>
        <taxon>Spermatophyta</taxon>
        <taxon>Magnoliopsida</taxon>
        <taxon>eudicotyledons</taxon>
        <taxon>Gunneridae</taxon>
        <taxon>Pentapetalae</taxon>
        <taxon>rosids</taxon>
        <taxon>fabids</taxon>
        <taxon>Fagales</taxon>
        <taxon>Juglandaceae</taxon>
        <taxon>Carya</taxon>
    </lineage>
</organism>
<dbReference type="AlphaFoldDB" id="A0A922J449"/>
<comment type="caution">
    <text evidence="2">The sequence shown here is derived from an EMBL/GenBank/DDBJ whole genome shotgun (WGS) entry which is preliminary data.</text>
</comment>
<name>A0A922J449_CARIL</name>
<evidence type="ECO:0000256" key="1">
    <source>
        <dbReference type="ARBA" id="ARBA00006974"/>
    </source>
</evidence>
<dbReference type="Pfam" id="PF02519">
    <property type="entry name" value="Auxin_inducible"/>
    <property type="match status" value="1"/>
</dbReference>